<dbReference type="InterPro" id="IPR015914">
    <property type="entry name" value="PAPs_N"/>
</dbReference>
<accession>A0ABX1GAJ1</accession>
<gene>
    <name evidence="4" type="ORF">HCU74_02000</name>
</gene>
<keyword evidence="1 2" id="KW-0732">Signal</keyword>
<feature type="chain" id="PRO_5047504896" evidence="2">
    <location>
        <begin position="21"/>
        <end position="503"/>
    </location>
</feature>
<dbReference type="Proteomes" id="UP000765845">
    <property type="component" value="Unassembled WGS sequence"/>
</dbReference>
<feature type="domain" description="Fibronectin type-III" evidence="3">
    <location>
        <begin position="49"/>
        <end position="147"/>
    </location>
</feature>
<dbReference type="PANTHER" id="PTHR22953:SF153">
    <property type="entry name" value="PURPLE ACID PHOSPHATASE"/>
    <property type="match status" value="1"/>
</dbReference>
<dbReference type="SUPFAM" id="SSF49363">
    <property type="entry name" value="Purple acid phosphatase, N-terminal domain"/>
    <property type="match status" value="1"/>
</dbReference>
<dbReference type="InterPro" id="IPR029052">
    <property type="entry name" value="Metallo-depent_PP-like"/>
</dbReference>
<feature type="signal peptide" evidence="2">
    <location>
        <begin position="1"/>
        <end position="20"/>
    </location>
</feature>
<organism evidence="4 5">
    <name type="scientific">Spongiibacter thalassae</name>
    <dbReference type="NCBI Taxonomy" id="2721624"/>
    <lineage>
        <taxon>Bacteria</taxon>
        <taxon>Pseudomonadati</taxon>
        <taxon>Pseudomonadota</taxon>
        <taxon>Gammaproteobacteria</taxon>
        <taxon>Cellvibrionales</taxon>
        <taxon>Spongiibacteraceae</taxon>
        <taxon>Spongiibacter</taxon>
    </lineage>
</organism>
<dbReference type="InterPro" id="IPR039331">
    <property type="entry name" value="PAPs-like"/>
</dbReference>
<evidence type="ECO:0000256" key="1">
    <source>
        <dbReference type="ARBA" id="ARBA00022729"/>
    </source>
</evidence>
<name>A0ABX1GAJ1_9GAMM</name>
<dbReference type="InterPro" id="IPR003961">
    <property type="entry name" value="FN3_dom"/>
</dbReference>
<dbReference type="InterPro" id="IPR008963">
    <property type="entry name" value="Purple_acid_Pase-like_N"/>
</dbReference>
<dbReference type="PANTHER" id="PTHR22953">
    <property type="entry name" value="ACID PHOSPHATASE RELATED"/>
    <property type="match status" value="1"/>
</dbReference>
<dbReference type="EMBL" id="JAAWWK010000001">
    <property type="protein sequence ID" value="NKI16183.1"/>
    <property type="molecule type" value="Genomic_DNA"/>
</dbReference>
<reference evidence="4 5" key="1">
    <citation type="submission" date="2020-04" db="EMBL/GenBank/DDBJ databases">
        <authorList>
            <person name="Yoon J."/>
        </authorList>
    </citation>
    <scope>NUCLEOTIDE SEQUENCE [LARGE SCALE GENOMIC DNA]</scope>
    <source>
        <strain evidence="4 5">KMU-166</strain>
    </source>
</reference>
<dbReference type="PROSITE" id="PS50853">
    <property type="entry name" value="FN3"/>
    <property type="match status" value="1"/>
</dbReference>
<dbReference type="CDD" id="cd00063">
    <property type="entry name" value="FN3"/>
    <property type="match status" value="1"/>
</dbReference>
<dbReference type="PROSITE" id="PS51257">
    <property type="entry name" value="PROKAR_LIPOPROTEIN"/>
    <property type="match status" value="1"/>
</dbReference>
<comment type="caution">
    <text evidence="4">The sequence shown here is derived from an EMBL/GenBank/DDBJ whole genome shotgun (WGS) entry which is preliminary data.</text>
</comment>
<dbReference type="InterPro" id="IPR004843">
    <property type="entry name" value="Calcineurin-like_PHP"/>
</dbReference>
<evidence type="ECO:0000259" key="3">
    <source>
        <dbReference type="PROSITE" id="PS50853"/>
    </source>
</evidence>
<protein>
    <submittedName>
        <fullName evidence="4">Metallophosphoesterase family protein</fullName>
    </submittedName>
</protein>
<evidence type="ECO:0000313" key="5">
    <source>
        <dbReference type="Proteomes" id="UP000765845"/>
    </source>
</evidence>
<dbReference type="Gene3D" id="3.60.21.10">
    <property type="match status" value="1"/>
</dbReference>
<dbReference type="SUPFAM" id="SSF56300">
    <property type="entry name" value="Metallo-dependent phosphatases"/>
    <property type="match status" value="1"/>
</dbReference>
<dbReference type="RefSeq" id="WP_168448716.1">
    <property type="nucleotide sequence ID" value="NZ_JAAWWK010000001.1"/>
</dbReference>
<evidence type="ECO:0000313" key="4">
    <source>
        <dbReference type="EMBL" id="NKI16183.1"/>
    </source>
</evidence>
<sequence length="503" mass="53373">MKPSFLPLSTLCAFSLCLLAACGGSSSSPARNAGPPAEPVALCDGEAIAPERLFLQQLGSDRVIIKWRNAPLDVAQSGDVVCFGVDHNALPASSQTVAVVTETRHREALITGLKPDTKYYYSVGGAASTDPRFSFRTAPLTGAVPADGNTRIWIVGDPGTSSSPLLDRGDNAGGQRAVRDGFNAWVAANGGEAADLFLMLGDNAYLDGTDAQFQTAVFDLYTDTLATTGMWSTIGNHEMGSGGLSTAASVDLYSPATGIADTVPDSPMPYLNIHSFPTQGENGGVPSGTEQYYSFDYGNVHVISLDSQVSTRDAANMAAMREWVTADLQANVADWTIVIFHHPPYTKGSHDSDSTAGGVDQPIFDMREQFNPVFEAYGVDLVYGGHSHSYERSFYLSGHTGLSTTFDPEEHAELNSANQPATGQGDEAYRQITNSGADDKVVYTVAGNSGQATGMSDPEGHPAFFYSTGDILGSVVVDAGKNTLVARFIDDSGEVRDHFIMQR</sequence>
<proteinExistence type="predicted"/>
<dbReference type="Pfam" id="PF16656">
    <property type="entry name" value="Pur_ac_phosph_N"/>
    <property type="match status" value="1"/>
</dbReference>
<dbReference type="Gene3D" id="2.60.40.380">
    <property type="entry name" value="Purple acid phosphatase-like, N-terminal"/>
    <property type="match status" value="1"/>
</dbReference>
<keyword evidence="5" id="KW-1185">Reference proteome</keyword>
<dbReference type="Pfam" id="PF00149">
    <property type="entry name" value="Metallophos"/>
    <property type="match status" value="1"/>
</dbReference>
<evidence type="ECO:0000256" key="2">
    <source>
        <dbReference type="SAM" id="SignalP"/>
    </source>
</evidence>